<evidence type="ECO:0000313" key="2">
    <source>
        <dbReference type="EMBL" id="SHG18059.1"/>
    </source>
</evidence>
<dbReference type="EMBL" id="FQVU01000002">
    <property type="protein sequence ID" value="SHG18059.1"/>
    <property type="molecule type" value="Genomic_DNA"/>
</dbReference>
<dbReference type="AlphaFoldDB" id="A0A1M5HQ35"/>
<proteinExistence type="predicted"/>
<keyword evidence="1" id="KW-0812">Transmembrane</keyword>
<gene>
    <name evidence="2" type="ORF">SAMN05443575_1598</name>
</gene>
<keyword evidence="1" id="KW-0472">Membrane</keyword>
<reference evidence="3" key="1">
    <citation type="submission" date="2016-11" db="EMBL/GenBank/DDBJ databases">
        <authorList>
            <person name="Varghese N."/>
            <person name="Submissions S."/>
        </authorList>
    </citation>
    <scope>NUCLEOTIDE SEQUENCE [LARGE SCALE GENOMIC DNA]</scope>
    <source>
        <strain evidence="3">DSM 45627</strain>
    </source>
</reference>
<accession>A0A1M5HQ35</accession>
<dbReference type="RefSeq" id="WP_268766574.1">
    <property type="nucleotide sequence ID" value="NZ_FQVU01000002.1"/>
</dbReference>
<keyword evidence="3" id="KW-1185">Reference proteome</keyword>
<feature type="transmembrane region" description="Helical" evidence="1">
    <location>
        <begin position="6"/>
        <end position="22"/>
    </location>
</feature>
<organism evidence="2 3">
    <name type="scientific">Jatrophihabitans endophyticus</name>
    <dbReference type="NCBI Taxonomy" id="1206085"/>
    <lineage>
        <taxon>Bacteria</taxon>
        <taxon>Bacillati</taxon>
        <taxon>Actinomycetota</taxon>
        <taxon>Actinomycetes</taxon>
        <taxon>Jatrophihabitantales</taxon>
        <taxon>Jatrophihabitantaceae</taxon>
        <taxon>Jatrophihabitans</taxon>
    </lineage>
</organism>
<evidence type="ECO:0000313" key="3">
    <source>
        <dbReference type="Proteomes" id="UP000186132"/>
    </source>
</evidence>
<protein>
    <submittedName>
        <fullName evidence="2">Uncharacterized protein</fullName>
    </submittedName>
</protein>
<keyword evidence="1" id="KW-1133">Transmembrane helix</keyword>
<name>A0A1M5HQ35_9ACTN</name>
<evidence type="ECO:0000256" key="1">
    <source>
        <dbReference type="SAM" id="Phobius"/>
    </source>
</evidence>
<dbReference type="Proteomes" id="UP000186132">
    <property type="component" value="Unassembled WGS sequence"/>
</dbReference>
<sequence>MPARVGVLIFFVLLFAVVYYVLHAHKYQNCLITPGLFEWPSTCV</sequence>